<evidence type="ECO:0000256" key="1">
    <source>
        <dbReference type="ARBA" id="ARBA00012513"/>
    </source>
</evidence>
<feature type="region of interest" description="Disordered" evidence="7">
    <location>
        <begin position="371"/>
        <end position="398"/>
    </location>
</feature>
<evidence type="ECO:0000313" key="9">
    <source>
        <dbReference type="EMBL" id="KAE9603442.1"/>
    </source>
</evidence>
<evidence type="ECO:0000256" key="2">
    <source>
        <dbReference type="ARBA" id="ARBA00022527"/>
    </source>
</evidence>
<name>A0A6A4PQ08_LUPAL</name>
<reference evidence="10" key="1">
    <citation type="journal article" date="2020" name="Nat. Commun.">
        <title>Genome sequence of the cluster root forming white lupin.</title>
        <authorList>
            <person name="Hufnagel B."/>
            <person name="Marques A."/>
            <person name="Soriano A."/>
            <person name="Marques L."/>
            <person name="Divol F."/>
            <person name="Doumas P."/>
            <person name="Sallet E."/>
            <person name="Mancinotti D."/>
            <person name="Carrere S."/>
            <person name="Marande W."/>
            <person name="Arribat S."/>
            <person name="Keller J."/>
            <person name="Huneau C."/>
            <person name="Blein T."/>
            <person name="Aime D."/>
            <person name="Laguerre M."/>
            <person name="Taylor J."/>
            <person name="Schubert V."/>
            <person name="Nelson M."/>
            <person name="Geu-Flores F."/>
            <person name="Crespi M."/>
            <person name="Gallardo-Guerrero K."/>
            <person name="Delaux P.-M."/>
            <person name="Salse J."/>
            <person name="Berges H."/>
            <person name="Guyot R."/>
            <person name="Gouzy J."/>
            <person name="Peret B."/>
        </authorList>
    </citation>
    <scope>NUCLEOTIDE SEQUENCE [LARGE SCALE GENOMIC DNA]</scope>
    <source>
        <strain evidence="10">cv. Amiga</strain>
    </source>
</reference>
<feature type="compositionally biased region" description="Basic and acidic residues" evidence="7">
    <location>
        <begin position="641"/>
        <end position="650"/>
    </location>
</feature>
<dbReference type="GO" id="GO:0044773">
    <property type="term" value="P:mitotic DNA damage checkpoint signaling"/>
    <property type="evidence" value="ECO:0007669"/>
    <property type="project" value="TreeGrafter"/>
</dbReference>
<dbReference type="EC" id="2.7.11.1" evidence="1"/>
<sequence length="948" mass="106444">MGESTAEEKSWHLLSLVLRIGHPLYPQQLSSHCHLFSASPSLILSLISLPNSPLSLSPHGLLIPSPSVLLSISNFFSLTVDRRFNKRKGDLLLGRDQKRLSLSNHLQHVSLQNYAHTAMDKVIPTLTFGSLTMHWREADNDASTSMLQGEISRSVISRSLFLTGNDFPFRNVGNHALPTTFQDPFLCDDEARVSSSGFGKKMDYVETFSHAYSEENIHPLDHGICEINTSKDPLRESNEEEDMQVECDLKEGLVGSVTEREKEDINEVVNLATCGEELTYGLELENITCKDPIRESNEEEGIQVKCCLKEGLSGSGTEREKGDTTQLVNLATCREKLTYGLEPKNLRRALNFDKDEIPRNIGTQSTCKIAHPSSKKHLKSSTLKGGQRNDLHPKSQILTKSVACNKFDNDPNADEKKNEQNTRHKLKQIRNENMAETTSINPKVEKKAYPSFEPFTIEEEEGSGGYGTVYRARRKSDGKRLAIKCPHDNAHKNHINNERLMLERFGGKNFIIKFEDSFKSSSGDCFVLEHVEHDRPEVLKKEIDIVQLQWYGYCMFRALACLHKEGVVHRDVKPGNFLFSRRLNKGYLIDFNLAMDLKQKYNIGSKSKPSLDASNNIHLPSGSAPVVQDKNLVGSKSMPSSKREVADYKRNSQLNRQVKQKAYTGSQKNCPDKAGVTLLRAQGTDGSGITSAKDLTSSKAASAERLREILPSQGRKELISYALQNSMSSAKNSSIKGPSSQRKRVTAPSGKADGKIVYLTPMPLHSSATAGLLRSRGDGRQKREGSCVGTKGFRAPEVLFRSHFQGPKVDTWSAGVTLLYMVIGKSPFTGEPEQNIKEIAKLRGSEELWEVAKLHDRELSFPLELFDDRYLQSWDIKSWCKIQTKRPEFFEQIPKSLFDLLDKCLTVNPRNRISVEEVLRHEFFGSCHEIMRKQRMNRRGEAAASGTI</sequence>
<feature type="compositionally biased region" description="Polar residues" evidence="7">
    <location>
        <begin position="651"/>
        <end position="669"/>
    </location>
</feature>
<organism evidence="9 10">
    <name type="scientific">Lupinus albus</name>
    <name type="common">White lupine</name>
    <name type="synonym">Lupinus termis</name>
    <dbReference type="NCBI Taxonomy" id="3870"/>
    <lineage>
        <taxon>Eukaryota</taxon>
        <taxon>Viridiplantae</taxon>
        <taxon>Streptophyta</taxon>
        <taxon>Embryophyta</taxon>
        <taxon>Tracheophyta</taxon>
        <taxon>Spermatophyta</taxon>
        <taxon>Magnoliopsida</taxon>
        <taxon>eudicotyledons</taxon>
        <taxon>Gunneridae</taxon>
        <taxon>Pentapetalae</taxon>
        <taxon>rosids</taxon>
        <taxon>fabids</taxon>
        <taxon>Fabales</taxon>
        <taxon>Fabaceae</taxon>
        <taxon>Papilionoideae</taxon>
        <taxon>50 kb inversion clade</taxon>
        <taxon>genistoids sensu lato</taxon>
        <taxon>core genistoids</taxon>
        <taxon>Genisteae</taxon>
        <taxon>Lupinus</taxon>
    </lineage>
</organism>
<comment type="caution">
    <text evidence="9">The sequence shown here is derived from an EMBL/GenBank/DDBJ whole genome shotgun (WGS) entry which is preliminary data.</text>
</comment>
<accession>A0A6A4PQ08</accession>
<keyword evidence="4" id="KW-0547">Nucleotide-binding</keyword>
<dbReference type="Pfam" id="PF00069">
    <property type="entry name" value="Pkinase"/>
    <property type="match status" value="2"/>
</dbReference>
<feature type="compositionally biased region" description="Polar residues" evidence="7">
    <location>
        <begin position="687"/>
        <end position="700"/>
    </location>
</feature>
<keyword evidence="6" id="KW-0067">ATP-binding</keyword>
<proteinExistence type="predicted"/>
<evidence type="ECO:0000256" key="6">
    <source>
        <dbReference type="ARBA" id="ARBA00022840"/>
    </source>
</evidence>
<feature type="domain" description="Protein kinase" evidence="8">
    <location>
        <begin position="455"/>
        <end position="924"/>
    </location>
</feature>
<feature type="compositionally biased region" description="Basic and acidic residues" evidence="7">
    <location>
        <begin position="407"/>
        <end position="422"/>
    </location>
</feature>
<evidence type="ECO:0000259" key="8">
    <source>
        <dbReference type="PROSITE" id="PS50011"/>
    </source>
</evidence>
<dbReference type="SUPFAM" id="SSF56112">
    <property type="entry name" value="Protein kinase-like (PK-like)"/>
    <property type="match status" value="1"/>
</dbReference>
<evidence type="ECO:0000256" key="5">
    <source>
        <dbReference type="ARBA" id="ARBA00022777"/>
    </source>
</evidence>
<gene>
    <name evidence="9" type="ORF">Lalb_Chr12g0210541</name>
</gene>
<keyword evidence="10" id="KW-1185">Reference proteome</keyword>
<dbReference type="InterPro" id="IPR000719">
    <property type="entry name" value="Prot_kinase_dom"/>
</dbReference>
<dbReference type="GO" id="GO:0005634">
    <property type="term" value="C:nucleus"/>
    <property type="evidence" value="ECO:0007669"/>
    <property type="project" value="TreeGrafter"/>
</dbReference>
<dbReference type="Proteomes" id="UP000447434">
    <property type="component" value="Chromosome 12"/>
</dbReference>
<feature type="region of interest" description="Disordered" evidence="7">
    <location>
        <begin position="683"/>
        <end position="702"/>
    </location>
</feature>
<feature type="region of interest" description="Disordered" evidence="7">
    <location>
        <begin position="405"/>
        <end position="424"/>
    </location>
</feature>
<feature type="compositionally biased region" description="Polar residues" evidence="7">
    <location>
        <begin position="729"/>
        <end position="740"/>
    </location>
</feature>
<dbReference type="PROSITE" id="PS50011">
    <property type="entry name" value="PROTEIN_KINASE_DOM"/>
    <property type="match status" value="1"/>
</dbReference>
<dbReference type="FunFam" id="1.10.510.10:FF:001725">
    <property type="entry name" value="Kinase like protein"/>
    <property type="match status" value="1"/>
</dbReference>
<dbReference type="PROSITE" id="PS00108">
    <property type="entry name" value="PROTEIN_KINASE_ST"/>
    <property type="match status" value="1"/>
</dbReference>
<dbReference type="AlphaFoldDB" id="A0A6A4PQ08"/>
<dbReference type="GO" id="GO:0005524">
    <property type="term" value="F:ATP binding"/>
    <property type="evidence" value="ECO:0007669"/>
    <property type="project" value="UniProtKB-KW"/>
</dbReference>
<keyword evidence="3" id="KW-0808">Transferase</keyword>
<dbReference type="PANTHER" id="PTHR44167:SF23">
    <property type="entry name" value="CDC7 KINASE, ISOFORM A-RELATED"/>
    <property type="match status" value="1"/>
</dbReference>
<evidence type="ECO:0000256" key="7">
    <source>
        <dbReference type="SAM" id="MobiDB-lite"/>
    </source>
</evidence>
<dbReference type="InterPro" id="IPR011009">
    <property type="entry name" value="Kinase-like_dom_sf"/>
</dbReference>
<feature type="region of interest" description="Disordered" evidence="7">
    <location>
        <begin position="729"/>
        <end position="752"/>
    </location>
</feature>
<dbReference type="PANTHER" id="PTHR44167">
    <property type="entry name" value="OVARIAN-SPECIFIC SERINE/THREONINE-PROTEIN KINASE LOK-RELATED"/>
    <property type="match status" value="1"/>
</dbReference>
<keyword evidence="2" id="KW-0723">Serine/threonine-protein kinase</keyword>
<dbReference type="EMBL" id="WOCE01000012">
    <property type="protein sequence ID" value="KAE9603442.1"/>
    <property type="molecule type" value="Genomic_DNA"/>
</dbReference>
<evidence type="ECO:0000313" key="10">
    <source>
        <dbReference type="Proteomes" id="UP000447434"/>
    </source>
</evidence>
<dbReference type="Gene3D" id="1.10.510.10">
    <property type="entry name" value="Transferase(Phosphotransferase) domain 1"/>
    <property type="match status" value="2"/>
</dbReference>
<dbReference type="OrthoDB" id="10020333at2759"/>
<evidence type="ECO:0000256" key="3">
    <source>
        <dbReference type="ARBA" id="ARBA00022679"/>
    </source>
</evidence>
<dbReference type="FunFam" id="1.10.510.10:FF:001893">
    <property type="entry name" value="Probable serine/threonine-protein kinase DDB_G0291918"/>
    <property type="match status" value="1"/>
</dbReference>
<dbReference type="GO" id="GO:0004674">
    <property type="term" value="F:protein serine/threonine kinase activity"/>
    <property type="evidence" value="ECO:0007669"/>
    <property type="project" value="UniProtKB-KW"/>
</dbReference>
<evidence type="ECO:0000256" key="4">
    <source>
        <dbReference type="ARBA" id="ARBA00022741"/>
    </source>
</evidence>
<dbReference type="SMART" id="SM00220">
    <property type="entry name" value="S_TKc"/>
    <property type="match status" value="1"/>
</dbReference>
<keyword evidence="5" id="KW-0418">Kinase</keyword>
<dbReference type="InterPro" id="IPR008271">
    <property type="entry name" value="Ser/Thr_kinase_AS"/>
</dbReference>
<protein>
    <recommendedName>
        <fullName evidence="1">non-specific serine/threonine protein kinase</fullName>
        <ecNumber evidence="1">2.7.11.1</ecNumber>
    </recommendedName>
</protein>
<feature type="region of interest" description="Disordered" evidence="7">
    <location>
        <begin position="628"/>
        <end position="672"/>
    </location>
</feature>